<name>A0A4R5V449_9BACT</name>
<sequence length="116" mass="13555">MIGFEISFRGEKIIAAESGSTFLIFTRVQTKDRDELDLSISGSSYNFDFRSVWGQWNLKEGDRFEIKVIETDTSSEPKHRYSTKENEKSILQAKLWSFRNLQKRLIEKGLIEVEND</sequence>
<dbReference type="AlphaFoldDB" id="A0A4R5V449"/>
<evidence type="ECO:0000313" key="2">
    <source>
        <dbReference type="Proteomes" id="UP000295438"/>
    </source>
</evidence>
<dbReference type="EMBL" id="SMUW01000030">
    <property type="protein sequence ID" value="TDK46690.1"/>
    <property type="molecule type" value="Genomic_DNA"/>
</dbReference>
<dbReference type="Proteomes" id="UP000295438">
    <property type="component" value="Unassembled WGS sequence"/>
</dbReference>
<dbReference type="RefSeq" id="WP_133390283.1">
    <property type="nucleotide sequence ID" value="NZ_SMUW01000030.1"/>
</dbReference>
<protein>
    <submittedName>
        <fullName evidence="1">Uncharacterized protein</fullName>
    </submittedName>
</protein>
<comment type="caution">
    <text evidence="1">The sequence shown here is derived from an EMBL/GenBank/DDBJ whole genome shotgun (WGS) entry which is preliminary data.</text>
</comment>
<evidence type="ECO:0000313" key="1">
    <source>
        <dbReference type="EMBL" id="TDK46690.1"/>
    </source>
</evidence>
<accession>A0A4R5V449</accession>
<proteinExistence type="predicted"/>
<gene>
    <name evidence="1" type="ORF">E1898_06495</name>
</gene>
<reference evidence="1 2" key="1">
    <citation type="submission" date="2019-03" db="EMBL/GenBank/DDBJ databases">
        <title>Algoriphagus aquimaris sp. nov., isolated form marine sediment in Pohang, Korea.</title>
        <authorList>
            <person name="Kim J."/>
            <person name="Yoon S.-H."/>
            <person name="Lee S.-S."/>
        </authorList>
    </citation>
    <scope>NUCLEOTIDE SEQUENCE [LARGE SCALE GENOMIC DNA]</scope>
    <source>
        <strain evidence="1 2">F21</strain>
    </source>
</reference>
<organism evidence="1 2">
    <name type="scientific">Algoriphagus formosus</name>
    <dbReference type="NCBI Taxonomy" id="2007308"/>
    <lineage>
        <taxon>Bacteria</taxon>
        <taxon>Pseudomonadati</taxon>
        <taxon>Bacteroidota</taxon>
        <taxon>Cytophagia</taxon>
        <taxon>Cytophagales</taxon>
        <taxon>Cyclobacteriaceae</taxon>
        <taxon>Algoriphagus</taxon>
    </lineage>
</organism>
<keyword evidence="2" id="KW-1185">Reference proteome</keyword>